<dbReference type="InterPro" id="IPR052433">
    <property type="entry name" value="X-Pro_dipept-like"/>
</dbReference>
<name>A0A914CY05_9BILA</name>
<dbReference type="Gene3D" id="3.90.230.10">
    <property type="entry name" value="Creatinase/methionine aminopeptidase superfamily"/>
    <property type="match status" value="1"/>
</dbReference>
<dbReference type="GO" id="GO:0005739">
    <property type="term" value="C:mitochondrion"/>
    <property type="evidence" value="ECO:0007669"/>
    <property type="project" value="TreeGrafter"/>
</dbReference>
<dbReference type="InterPro" id="IPR036005">
    <property type="entry name" value="Creatinase/aminopeptidase-like"/>
</dbReference>
<evidence type="ECO:0000256" key="1">
    <source>
        <dbReference type="ARBA" id="ARBA00001936"/>
    </source>
</evidence>
<dbReference type="PANTHER" id="PTHR43226">
    <property type="entry name" value="XAA-PRO AMINOPEPTIDASE 3"/>
    <property type="match status" value="1"/>
</dbReference>
<dbReference type="WBParaSite" id="ACRNAN_scaffold1612.g30472.t1">
    <property type="protein sequence ID" value="ACRNAN_scaffold1612.g30472.t1"/>
    <property type="gene ID" value="ACRNAN_scaffold1612.g30472"/>
</dbReference>
<dbReference type="SMART" id="SM01011">
    <property type="entry name" value="AMP_N"/>
    <property type="match status" value="1"/>
</dbReference>
<dbReference type="InterPro" id="IPR007865">
    <property type="entry name" value="Aminopep_P_N"/>
</dbReference>
<dbReference type="Proteomes" id="UP000887540">
    <property type="component" value="Unplaced"/>
</dbReference>
<keyword evidence="4" id="KW-0378">Hydrolase</keyword>
<keyword evidence="3" id="KW-0479">Metal-binding</keyword>
<keyword evidence="5" id="KW-0464">Manganese</keyword>
<organism evidence="7 8">
    <name type="scientific">Acrobeloides nanus</name>
    <dbReference type="NCBI Taxonomy" id="290746"/>
    <lineage>
        <taxon>Eukaryota</taxon>
        <taxon>Metazoa</taxon>
        <taxon>Ecdysozoa</taxon>
        <taxon>Nematoda</taxon>
        <taxon>Chromadorea</taxon>
        <taxon>Rhabditida</taxon>
        <taxon>Tylenchina</taxon>
        <taxon>Cephalobomorpha</taxon>
        <taxon>Cephaloboidea</taxon>
        <taxon>Cephalobidae</taxon>
        <taxon>Acrobeloides</taxon>
    </lineage>
</organism>
<evidence type="ECO:0000256" key="2">
    <source>
        <dbReference type="ARBA" id="ARBA00008766"/>
    </source>
</evidence>
<evidence type="ECO:0000256" key="3">
    <source>
        <dbReference type="ARBA" id="ARBA00022723"/>
    </source>
</evidence>
<comment type="similarity">
    <text evidence="2">Belongs to the peptidase M24B family.</text>
</comment>
<dbReference type="InterPro" id="IPR029149">
    <property type="entry name" value="Creatin/AminoP/Spt16_N"/>
</dbReference>
<protein>
    <submittedName>
        <fullName evidence="8">Aminopeptidase P N-terminal domain-containing protein</fullName>
    </submittedName>
</protein>
<dbReference type="GO" id="GO:0006508">
    <property type="term" value="P:proteolysis"/>
    <property type="evidence" value="ECO:0007669"/>
    <property type="project" value="TreeGrafter"/>
</dbReference>
<keyword evidence="7" id="KW-1185">Reference proteome</keyword>
<dbReference type="Gene3D" id="3.40.50.720">
    <property type="entry name" value="NAD(P)-binding Rossmann-like Domain"/>
    <property type="match status" value="1"/>
</dbReference>
<feature type="domain" description="Aminopeptidase P N-terminal" evidence="6">
    <location>
        <begin position="237"/>
        <end position="367"/>
    </location>
</feature>
<dbReference type="CDD" id="cd05233">
    <property type="entry name" value="SDR_c"/>
    <property type="match status" value="1"/>
</dbReference>
<dbReference type="GO" id="GO:0030145">
    <property type="term" value="F:manganese ion binding"/>
    <property type="evidence" value="ECO:0007669"/>
    <property type="project" value="InterPro"/>
</dbReference>
<dbReference type="InterPro" id="IPR000994">
    <property type="entry name" value="Pept_M24"/>
</dbReference>
<dbReference type="Pfam" id="PF13561">
    <property type="entry name" value="adh_short_C2"/>
    <property type="match status" value="1"/>
</dbReference>
<dbReference type="InterPro" id="IPR002347">
    <property type="entry name" value="SDR_fam"/>
</dbReference>
<dbReference type="CDD" id="cd01087">
    <property type="entry name" value="Prolidase"/>
    <property type="match status" value="1"/>
</dbReference>
<evidence type="ECO:0000256" key="5">
    <source>
        <dbReference type="ARBA" id="ARBA00023211"/>
    </source>
</evidence>
<sequence>MSTGLLASKTALVTNVGSSLGFSIAQRLGLAGAHLFICDSNDESLRNSLSKLKIDCGKNVFGIVADVHRKDHRKQLFDEIQQELSHLDIMVVTNPPNKTICDILESTSMDLDLVYDTYLTTPFRLCQSAMPLLEKSSNGSIVLMSSMAGFNSFRDIGLYSAAQTSLLGLCKGLAFATAKKGVRVNSVSLGMFKKDGSGGFWSTCEDPEAVQQVNNLIPLGRIAQNSDCTGLVEFLVSDRAKYITEILKSEFKPEYGVEVAAVLKARSTTYSAPDVPHPFRQCSYFRYLSGITSPDCKLIVRSRGSTLFVPELSKNDELWHGKAPTLDELKAISGVDEILSLNQFEPYLASCSQRAILCMELNQFKDDQVILEAYGKQAKRGGSTLFKLLDQLRWIKSQNEIELMRETCKIGSNTMNSMMKHSKFTPNENHIVGLLEYEARRRGAGSLAYPPVVAAGNRANTIHYIESNQEIAPSDCILVDAGCDLHGYVSDITRTFPVSGKFSNPQRILYEALSEVQTELLEYVNERRPLKLNELYFYMCECLASKFKEISIFKDQYMSDEKILMEVDNICPHHVSHYLGMDVHDTASVSRAIPIPSNVIITVEPGIYIPPNYNLVRDEFKGIGMRIEDDVLIDETGSEVLTRDCVREAYYIEELMKLG</sequence>
<evidence type="ECO:0000259" key="6">
    <source>
        <dbReference type="SMART" id="SM01011"/>
    </source>
</evidence>
<dbReference type="AlphaFoldDB" id="A0A914CY05"/>
<reference evidence="8" key="1">
    <citation type="submission" date="2022-11" db="UniProtKB">
        <authorList>
            <consortium name="WormBaseParasite"/>
        </authorList>
    </citation>
    <scope>IDENTIFICATION</scope>
</reference>
<dbReference type="SUPFAM" id="SSF51735">
    <property type="entry name" value="NAD(P)-binding Rossmann-fold domains"/>
    <property type="match status" value="1"/>
</dbReference>
<dbReference type="PANTHER" id="PTHR43226:SF4">
    <property type="entry name" value="XAA-PRO AMINOPEPTIDASE 3"/>
    <property type="match status" value="1"/>
</dbReference>
<dbReference type="Gene3D" id="3.40.350.10">
    <property type="entry name" value="Creatinase/prolidase N-terminal domain"/>
    <property type="match status" value="1"/>
</dbReference>
<dbReference type="Pfam" id="PF00557">
    <property type="entry name" value="Peptidase_M24"/>
    <property type="match status" value="1"/>
</dbReference>
<dbReference type="SUPFAM" id="SSF55920">
    <property type="entry name" value="Creatinase/aminopeptidase"/>
    <property type="match status" value="1"/>
</dbReference>
<dbReference type="GO" id="GO:0070006">
    <property type="term" value="F:metalloaminopeptidase activity"/>
    <property type="evidence" value="ECO:0007669"/>
    <property type="project" value="InterPro"/>
</dbReference>
<dbReference type="PRINTS" id="PR00081">
    <property type="entry name" value="GDHRDH"/>
</dbReference>
<evidence type="ECO:0000256" key="4">
    <source>
        <dbReference type="ARBA" id="ARBA00022801"/>
    </source>
</evidence>
<dbReference type="Pfam" id="PF05195">
    <property type="entry name" value="AMP_N"/>
    <property type="match status" value="1"/>
</dbReference>
<dbReference type="InterPro" id="IPR036291">
    <property type="entry name" value="NAD(P)-bd_dom_sf"/>
</dbReference>
<evidence type="ECO:0000313" key="8">
    <source>
        <dbReference type="WBParaSite" id="ACRNAN_scaffold1612.g30472.t1"/>
    </source>
</evidence>
<comment type="cofactor">
    <cofactor evidence="1">
        <name>Mn(2+)</name>
        <dbReference type="ChEBI" id="CHEBI:29035"/>
    </cofactor>
</comment>
<evidence type="ECO:0000313" key="7">
    <source>
        <dbReference type="Proteomes" id="UP000887540"/>
    </source>
</evidence>
<proteinExistence type="inferred from homology"/>
<dbReference type="SUPFAM" id="SSF53092">
    <property type="entry name" value="Creatinase/prolidase N-terminal domain"/>
    <property type="match status" value="1"/>
</dbReference>
<accession>A0A914CY05</accession>